<reference evidence="1 2" key="1">
    <citation type="submission" date="2020-03" db="EMBL/GenBank/DDBJ databases">
        <title>Spirochaetal bacteria isolated from arthropods constitute a novel genus Entomospira genus novum within the order Spirochaetales.</title>
        <authorList>
            <person name="Grana-Miraglia L."/>
            <person name="Sikutova S."/>
            <person name="Fingerle V."/>
            <person name="Sing A."/>
            <person name="Castillo-Ramirez S."/>
            <person name="Margos G."/>
            <person name="Rudolf I."/>
        </authorList>
    </citation>
    <scope>NUCLEOTIDE SEQUENCE [LARGE SCALE GENOMIC DNA]</scope>
    <source>
        <strain evidence="1 2">BR193</strain>
    </source>
</reference>
<protein>
    <submittedName>
        <fullName evidence="1">Uncharacterized protein</fullName>
    </submittedName>
</protein>
<accession>A0A968GBL6</accession>
<gene>
    <name evidence="1" type="ORF">HCT14_08470</name>
</gene>
<sequence length="169" mass="19601">MHINKKPKVALTAEQLAEIEQEQKKLSASTERKKPGRKVKWKDATALVIQMNPHSVDYMDNVVMPELRSIWAESDNYTYASRNDVISYLVGLWQTYDKNMLPEVKATALESRIITLNIMIKTETFKVISHTIIPAIEQKFWASGERGRVSRRMMLEYLLTCHQQFRSQG</sequence>
<comment type="caution">
    <text evidence="1">The sequence shown here is derived from an EMBL/GenBank/DDBJ whole genome shotgun (WGS) entry which is preliminary data.</text>
</comment>
<evidence type="ECO:0000313" key="1">
    <source>
        <dbReference type="EMBL" id="NIZ41542.1"/>
    </source>
</evidence>
<dbReference type="Proteomes" id="UP000711995">
    <property type="component" value="Unassembled WGS sequence"/>
</dbReference>
<keyword evidence="2" id="KW-1185">Reference proteome</keyword>
<organism evidence="1 2">
    <name type="scientific">Entomospira entomophila</name>
    <dbReference type="NCBI Taxonomy" id="2719988"/>
    <lineage>
        <taxon>Bacteria</taxon>
        <taxon>Pseudomonadati</taxon>
        <taxon>Spirochaetota</taxon>
        <taxon>Spirochaetia</taxon>
        <taxon>Spirochaetales</taxon>
        <taxon>Spirochaetaceae</taxon>
        <taxon>Entomospira</taxon>
    </lineage>
</organism>
<evidence type="ECO:0000313" key="2">
    <source>
        <dbReference type="Proteomes" id="UP000711995"/>
    </source>
</evidence>
<dbReference type="RefSeq" id="WP_167701164.1">
    <property type="nucleotide sequence ID" value="NZ_CP118177.1"/>
</dbReference>
<name>A0A968GBL6_9SPIO</name>
<dbReference type="AlphaFoldDB" id="A0A968GBL6"/>
<proteinExistence type="predicted"/>
<dbReference type="EMBL" id="JAATLJ010000004">
    <property type="protein sequence ID" value="NIZ41542.1"/>
    <property type="molecule type" value="Genomic_DNA"/>
</dbReference>